<reference evidence="6" key="1">
    <citation type="journal article" date="2012" name="PLoS Genet.">
        <title>The genomes of the fungal plant pathogens Cladosporium fulvum and Dothistroma septosporum reveal adaptation to different hosts and lifestyles but also signatures of common ancestry.</title>
        <authorList>
            <person name="de Wit P.J.G.M."/>
            <person name="van der Burgt A."/>
            <person name="Oekmen B."/>
            <person name="Stergiopoulos I."/>
            <person name="Abd-Elsalam K.A."/>
            <person name="Aerts A.L."/>
            <person name="Bahkali A.H."/>
            <person name="Beenen H.G."/>
            <person name="Chettri P."/>
            <person name="Cox M.P."/>
            <person name="Datema E."/>
            <person name="de Vries R.P."/>
            <person name="Dhillon B."/>
            <person name="Ganley A.R."/>
            <person name="Griffiths S.A."/>
            <person name="Guo Y."/>
            <person name="Hamelin R.C."/>
            <person name="Henrissat B."/>
            <person name="Kabir M.S."/>
            <person name="Jashni M.K."/>
            <person name="Kema G."/>
            <person name="Klaubauf S."/>
            <person name="Lapidus A."/>
            <person name="Levasseur A."/>
            <person name="Lindquist E."/>
            <person name="Mehrabi R."/>
            <person name="Ohm R.A."/>
            <person name="Owen T.J."/>
            <person name="Salamov A."/>
            <person name="Schwelm A."/>
            <person name="Schijlen E."/>
            <person name="Sun H."/>
            <person name="van den Burg H.A."/>
            <person name="van Ham R.C.H.J."/>
            <person name="Zhang S."/>
            <person name="Goodwin S.B."/>
            <person name="Grigoriev I.V."/>
            <person name="Collemare J."/>
            <person name="Bradshaw R.E."/>
        </authorList>
    </citation>
    <scope>NUCLEOTIDE SEQUENCE [LARGE SCALE GENOMIC DNA]</scope>
    <source>
        <strain evidence="6">NZE10 / CBS 128990</strain>
    </source>
</reference>
<organism evidence="5 6">
    <name type="scientific">Dothistroma septosporum (strain NZE10 / CBS 128990)</name>
    <name type="common">Red band needle blight fungus</name>
    <name type="synonym">Mycosphaerella pini</name>
    <dbReference type="NCBI Taxonomy" id="675120"/>
    <lineage>
        <taxon>Eukaryota</taxon>
        <taxon>Fungi</taxon>
        <taxon>Dikarya</taxon>
        <taxon>Ascomycota</taxon>
        <taxon>Pezizomycotina</taxon>
        <taxon>Dothideomycetes</taxon>
        <taxon>Dothideomycetidae</taxon>
        <taxon>Mycosphaerellales</taxon>
        <taxon>Mycosphaerellaceae</taxon>
        <taxon>Dothistroma</taxon>
    </lineage>
</organism>
<dbReference type="PANTHER" id="PTHR40622">
    <property type="match status" value="1"/>
</dbReference>
<feature type="region of interest" description="Disordered" evidence="1">
    <location>
        <begin position="305"/>
        <end position="329"/>
    </location>
</feature>
<dbReference type="PANTHER" id="PTHR40622:SF1">
    <property type="match status" value="1"/>
</dbReference>
<evidence type="ECO:0000313" key="5">
    <source>
        <dbReference type="EMBL" id="EME45548.1"/>
    </source>
</evidence>
<dbReference type="HOGENOM" id="CLU_692927_0_0_1"/>
<accession>N1PRI8</accession>
<evidence type="ECO:0000256" key="3">
    <source>
        <dbReference type="SAM" id="SignalP"/>
    </source>
</evidence>
<feature type="transmembrane region" description="Helical" evidence="2">
    <location>
        <begin position="350"/>
        <end position="375"/>
    </location>
</feature>
<dbReference type="AlphaFoldDB" id="N1PRI8"/>
<keyword evidence="2" id="KW-0472">Membrane</keyword>
<sequence length="434" mass="47563">MLGRSAGVFTVAACALSASAFLIPADVSADAFNKKSVEINLAKANAKSLALKLPCSECAFSYNDDEKVEDVDEESWFTIQGGANSVVVNFTVSGCGTKLEINGEPVYPMQSMMVDMFTSPKHYVKQVPESATLEAIKTGETKSTDLEVTGHGISIMSEDGVSEKGDKLIPIKYTIFELNNQPVSIDEVTVQLLRTKEHGLLIAHAEFSQRPTPRPDDSIGHMTEDFRFPENSPSIVPPFDFGKHKECKNIPAAMCKLRNIIEDKIMGMQNGMKKGKPGCGKKGKHGPPGGVLPNHIRPHFHKDGEDGLRHHGRPHHMKPHGHHGHHHGHHRKSFYHAFTRGLSAVLIPTMAGIAVGMTVSLIGLVVGRFIGFFWIRFYRGGRRGYTGLALDETKAEEVEAAKEFGTSSARTSMESAPPLYEHAPAYDIVEKEEK</sequence>
<dbReference type="OMA" id="CRGKPKC"/>
<feature type="chain" id="PRO_5004109288" description="DUF7728 domain-containing protein" evidence="3">
    <location>
        <begin position="30"/>
        <end position="434"/>
    </location>
</feature>
<evidence type="ECO:0000256" key="1">
    <source>
        <dbReference type="SAM" id="MobiDB-lite"/>
    </source>
</evidence>
<feature type="compositionally biased region" description="Basic residues" evidence="1">
    <location>
        <begin position="310"/>
        <end position="329"/>
    </location>
</feature>
<keyword evidence="2" id="KW-0812">Transmembrane</keyword>
<name>N1PRI8_DOTSN</name>
<evidence type="ECO:0000259" key="4">
    <source>
        <dbReference type="Pfam" id="PF24854"/>
    </source>
</evidence>
<dbReference type="Pfam" id="PF24854">
    <property type="entry name" value="DUF7728"/>
    <property type="match status" value="1"/>
</dbReference>
<dbReference type="eggNOG" id="ENOG502SC3G">
    <property type="taxonomic scope" value="Eukaryota"/>
</dbReference>
<gene>
    <name evidence="5" type="ORF">DOTSEDRAFT_71302</name>
</gene>
<dbReference type="EMBL" id="KB446538">
    <property type="protein sequence ID" value="EME45548.1"/>
    <property type="molecule type" value="Genomic_DNA"/>
</dbReference>
<keyword evidence="6" id="KW-1185">Reference proteome</keyword>
<keyword evidence="3" id="KW-0732">Signal</keyword>
<evidence type="ECO:0000313" key="6">
    <source>
        <dbReference type="Proteomes" id="UP000016933"/>
    </source>
</evidence>
<feature type="domain" description="DUF7728" evidence="4">
    <location>
        <begin position="50"/>
        <end position="209"/>
    </location>
</feature>
<dbReference type="InterPro" id="IPR056145">
    <property type="entry name" value="DUF7728"/>
</dbReference>
<keyword evidence="2" id="KW-1133">Transmembrane helix</keyword>
<proteinExistence type="predicted"/>
<reference evidence="5 6" key="2">
    <citation type="journal article" date="2012" name="PLoS Pathog.">
        <title>Diverse lifestyles and strategies of plant pathogenesis encoded in the genomes of eighteen Dothideomycetes fungi.</title>
        <authorList>
            <person name="Ohm R.A."/>
            <person name="Feau N."/>
            <person name="Henrissat B."/>
            <person name="Schoch C.L."/>
            <person name="Horwitz B.A."/>
            <person name="Barry K.W."/>
            <person name="Condon B.J."/>
            <person name="Copeland A.C."/>
            <person name="Dhillon B."/>
            <person name="Glaser F."/>
            <person name="Hesse C.N."/>
            <person name="Kosti I."/>
            <person name="LaButti K."/>
            <person name="Lindquist E.A."/>
            <person name="Lucas S."/>
            <person name="Salamov A.A."/>
            <person name="Bradshaw R.E."/>
            <person name="Ciuffetti L."/>
            <person name="Hamelin R.C."/>
            <person name="Kema G.H.J."/>
            <person name="Lawrence C."/>
            <person name="Scott J.A."/>
            <person name="Spatafora J.W."/>
            <person name="Turgeon B.G."/>
            <person name="de Wit P.J.G.M."/>
            <person name="Zhong S."/>
            <person name="Goodwin S.B."/>
            <person name="Grigoriev I.V."/>
        </authorList>
    </citation>
    <scope>NUCLEOTIDE SEQUENCE [LARGE SCALE GENOMIC DNA]</scope>
    <source>
        <strain evidence="6">NZE10 / CBS 128990</strain>
    </source>
</reference>
<feature type="signal peptide" evidence="3">
    <location>
        <begin position="1"/>
        <end position="29"/>
    </location>
</feature>
<evidence type="ECO:0000256" key="2">
    <source>
        <dbReference type="SAM" id="Phobius"/>
    </source>
</evidence>
<dbReference type="OrthoDB" id="5409353at2759"/>
<dbReference type="Proteomes" id="UP000016933">
    <property type="component" value="Unassembled WGS sequence"/>
</dbReference>
<protein>
    <recommendedName>
        <fullName evidence="4">DUF7728 domain-containing protein</fullName>
    </recommendedName>
</protein>